<feature type="region of interest" description="Disordered" evidence="2">
    <location>
        <begin position="1"/>
        <end position="63"/>
    </location>
</feature>
<evidence type="ECO:0000259" key="4">
    <source>
        <dbReference type="PROSITE" id="PS50020"/>
    </source>
</evidence>
<feature type="transmembrane region" description="Helical" evidence="3">
    <location>
        <begin position="1334"/>
        <end position="1353"/>
    </location>
</feature>
<feature type="transmembrane region" description="Helical" evidence="3">
    <location>
        <begin position="1182"/>
        <end position="1206"/>
    </location>
</feature>
<reference evidence="6" key="1">
    <citation type="journal article" date="2023" name="Commun. Biol.">
        <title>Genome analysis of Parmales, the sister group of diatoms, reveals the evolutionary specialization of diatoms from phago-mixotrophs to photoautotrophs.</title>
        <authorList>
            <person name="Ban H."/>
            <person name="Sato S."/>
            <person name="Yoshikawa S."/>
            <person name="Yamada K."/>
            <person name="Nakamura Y."/>
            <person name="Ichinomiya M."/>
            <person name="Sato N."/>
            <person name="Blanc-Mathieu R."/>
            <person name="Endo H."/>
            <person name="Kuwata A."/>
            <person name="Ogata H."/>
        </authorList>
    </citation>
    <scope>NUCLEOTIDE SEQUENCE [LARGE SCALE GENOMIC DNA]</scope>
    <source>
        <strain evidence="6">NIES 3699</strain>
    </source>
</reference>
<dbReference type="EMBL" id="BRXX01000219">
    <property type="protein sequence ID" value="GMH98495.1"/>
    <property type="molecule type" value="Genomic_DNA"/>
</dbReference>
<feature type="compositionally biased region" description="Low complexity" evidence="2">
    <location>
        <begin position="30"/>
        <end position="40"/>
    </location>
</feature>
<feature type="compositionally biased region" description="Pro residues" evidence="2">
    <location>
        <begin position="515"/>
        <end position="526"/>
    </location>
</feature>
<feature type="transmembrane region" description="Helical" evidence="3">
    <location>
        <begin position="689"/>
        <end position="710"/>
    </location>
</feature>
<dbReference type="PROSITE" id="PS50020">
    <property type="entry name" value="WW_DOMAIN_2"/>
    <property type="match status" value="1"/>
</dbReference>
<feature type="transmembrane region" description="Helical" evidence="3">
    <location>
        <begin position="645"/>
        <end position="666"/>
    </location>
</feature>
<feature type="transmembrane region" description="Helical" evidence="3">
    <location>
        <begin position="1150"/>
        <end position="1170"/>
    </location>
</feature>
<dbReference type="Proteomes" id="UP001165160">
    <property type="component" value="Unassembled WGS sequence"/>
</dbReference>
<feature type="transmembrane region" description="Helical" evidence="3">
    <location>
        <begin position="120"/>
        <end position="142"/>
    </location>
</feature>
<name>A0A9W7F1F1_9STRA</name>
<gene>
    <name evidence="5" type="ORF">TrVE_jg9997</name>
</gene>
<feature type="transmembrane region" description="Helical" evidence="3">
    <location>
        <begin position="869"/>
        <end position="887"/>
    </location>
</feature>
<protein>
    <recommendedName>
        <fullName evidence="4">WW domain-containing protein</fullName>
    </recommendedName>
</protein>
<feature type="transmembrane region" description="Helical" evidence="3">
    <location>
        <begin position="1012"/>
        <end position="1034"/>
    </location>
</feature>
<feature type="transmembrane region" description="Helical" evidence="3">
    <location>
        <begin position="371"/>
        <end position="389"/>
    </location>
</feature>
<feature type="transmembrane region" description="Helical" evidence="3">
    <location>
        <begin position="829"/>
        <end position="849"/>
    </location>
</feature>
<keyword evidence="3" id="KW-1133">Transmembrane helix</keyword>
<evidence type="ECO:0000256" key="1">
    <source>
        <dbReference type="SAM" id="Coils"/>
    </source>
</evidence>
<feature type="transmembrane region" description="Helical" evidence="3">
    <location>
        <begin position="1303"/>
        <end position="1322"/>
    </location>
</feature>
<keyword evidence="6" id="KW-1185">Reference proteome</keyword>
<feature type="transmembrane region" description="Helical" evidence="3">
    <location>
        <begin position="224"/>
        <end position="243"/>
    </location>
</feature>
<feature type="domain" description="WW" evidence="4">
    <location>
        <begin position="542"/>
        <end position="579"/>
    </location>
</feature>
<feature type="transmembrane region" description="Helical" evidence="3">
    <location>
        <begin position="754"/>
        <end position="771"/>
    </location>
</feature>
<evidence type="ECO:0000256" key="3">
    <source>
        <dbReference type="SAM" id="Phobius"/>
    </source>
</evidence>
<accession>A0A9W7F1F1</accession>
<feature type="compositionally biased region" description="Acidic residues" evidence="2">
    <location>
        <begin position="493"/>
        <end position="507"/>
    </location>
</feature>
<keyword evidence="3" id="KW-0812">Transmembrane</keyword>
<dbReference type="InterPro" id="IPR001202">
    <property type="entry name" value="WW_dom"/>
</dbReference>
<feature type="transmembrane region" description="Helical" evidence="3">
    <location>
        <begin position="722"/>
        <end position="742"/>
    </location>
</feature>
<feature type="compositionally biased region" description="Low complexity" evidence="2">
    <location>
        <begin position="531"/>
        <end position="540"/>
    </location>
</feature>
<evidence type="ECO:0000313" key="5">
    <source>
        <dbReference type="EMBL" id="GMH98495.1"/>
    </source>
</evidence>
<keyword evidence="3" id="KW-0472">Membrane</keyword>
<evidence type="ECO:0000313" key="6">
    <source>
        <dbReference type="Proteomes" id="UP001165160"/>
    </source>
</evidence>
<keyword evidence="1" id="KW-0175">Coiled coil</keyword>
<proteinExistence type="predicted"/>
<feature type="transmembrane region" description="Helical" evidence="3">
    <location>
        <begin position="327"/>
        <end position="350"/>
    </location>
</feature>
<feature type="transmembrane region" description="Helical" evidence="3">
    <location>
        <begin position="249"/>
        <end position="270"/>
    </location>
</feature>
<feature type="transmembrane region" description="Helical" evidence="3">
    <location>
        <begin position="282"/>
        <end position="304"/>
    </location>
</feature>
<feature type="compositionally biased region" description="Pro residues" evidence="2">
    <location>
        <begin position="41"/>
        <end position="59"/>
    </location>
</feature>
<comment type="caution">
    <text evidence="5">The sequence shown here is derived from an EMBL/GenBank/DDBJ whole genome shotgun (WGS) entry which is preliminary data.</text>
</comment>
<feature type="compositionally biased region" description="Low complexity" evidence="2">
    <location>
        <begin position="472"/>
        <end position="491"/>
    </location>
</feature>
<feature type="coiled-coil region" evidence="1">
    <location>
        <begin position="1352"/>
        <end position="1381"/>
    </location>
</feature>
<feature type="region of interest" description="Disordered" evidence="2">
    <location>
        <begin position="465"/>
        <end position="550"/>
    </location>
</feature>
<feature type="transmembrane region" description="Helical" evidence="3">
    <location>
        <begin position="1258"/>
        <end position="1282"/>
    </location>
</feature>
<feature type="transmembrane region" description="Helical" evidence="3">
    <location>
        <begin position="419"/>
        <end position="437"/>
    </location>
</feature>
<organism evidence="5 6">
    <name type="scientific">Triparma verrucosa</name>
    <dbReference type="NCBI Taxonomy" id="1606542"/>
    <lineage>
        <taxon>Eukaryota</taxon>
        <taxon>Sar</taxon>
        <taxon>Stramenopiles</taxon>
        <taxon>Ochrophyta</taxon>
        <taxon>Bolidophyceae</taxon>
        <taxon>Parmales</taxon>
        <taxon>Triparmaceae</taxon>
        <taxon>Triparma</taxon>
    </lineage>
</organism>
<evidence type="ECO:0000256" key="2">
    <source>
        <dbReference type="SAM" id="MobiDB-lite"/>
    </source>
</evidence>
<sequence>MKVPKTGGEVYDYKKYLSSNKDPAPKTVVPETSISSSNPLSPSPTSPPPQPSQRPPPPDWMNRAHNKRRTRFMEHASTLKTFSEKDDELERRTPKSLPKLINIDSFTFESSSPISVHTSIILIGLLIQVLIAGMHFLVFLGVKRTIDTTAYMDLFSSSSENPQSLEPLFSNCTYFSGPHLLNSKVFLDYDISVYSSELFFPFSLAFHLMIMMSRPREKLSWREGTSTLLLVVSRVFLMLNNNMESPQVYYVAYSVSVFAVIAVTFVMVKVRRRMRMLDHKKLSNLVFNILPKTMISLIVALAFLNSESLGCLMRYSCLDIRLCEDKIYSGATFCYLFYTFAFLSIFTLPLRREYGLQNLMRFDFAHSIEQFEFYALWVAGLIGMFAFASCNDINDYERYYDQAGPHARSLDQNFWFRGLLYYSSSLLLLFVILFSWFDISHLHFQINEPVHTKLEALKQGMKSMKSKNRLTSAKSTRSFHRSSSSSVAMASLDEGDQGDEDADDADGAVDLSNPVPSPPASPPPPKKALNRSSSSRLRSSFTGQEDSWFEHKVKEGPKKGASYFHQPSTGTTTWTRPKKVIVKCGVTVKKHLIPAAPEQEREVAPRSQSEMSSLTSVDYSLTWSHRIRHYLMTHQRGRWAPIHRLVMVLFSLVFLAPTFYFCFYFMPRNSLDELEGDQLPRRQAKLRDAYDVVSFTSVLLTGSTCMYCVTHPYKTFDLRKNWGGFMFFLPTVSFYTLAYFNFGIDYGYDNIESVVANIFSGTLWLVFYKRYRSFIKAVRMLNVQAVDAYLANVARYFSAFMVPACYLTSESIGCFVSGESGMCTRLLRCNYGIVVHLVLAFIFECICTVHHKPLNISTFLSCREKDPMIFVRVMCQVTCHMLSMVIFGMRPRNAGDYEDYPFGLQRETTSNYGGDLDPTVHLVEKIRLVIPVMWVGLITLEVMKQHNFITDIEHYSGYLDDRISEPEENFSPIKHGTLYYLSHHLFEGLDAFMRFTFSRFIVPKDSPRISNIFSFFIIALILACFLNTLIGWSYALNHLGTGLFALTTIKFGLLLSNLFITFFIMLLLFTDLEPFDLKKAAKRRCEAISMHHLRKYILPSIPTISAVLQMCFINSDSVIWIDYSNDLPGGSRLKKGARLPWNSDVEVLGLYEYGLIPIIAFVIAITIINWRKMLIRAFPSDILKSHILTVVVPTLLAVVPTIIYMATEYLACNIRLNDIYRQDLNNYSQERPAYVVLNQTRFGKEGDFIYTEIACGRLFYSIAPVMYLVVVCASCSFIRVGSYSTDINFEKLLTLKGVSIMDGIQMVMLCILGLFAIMMYGTRRLGESVAFQRLGWGFVFVPLLIVYVCIEAVNANRILKIAQAEREMQEEEEEEDDFEKGIRDSYAKDYSRSVRMSARVSSSSGLRRSDGTEGGFNIELRKTHTDVSIWDGGSKGAFKARKSKMGWANGEGGKWEWEGGGLAGEEGEGQLKGEGVLLQLNPGMI</sequence>
<feature type="transmembrane region" description="Helical" evidence="3">
    <location>
        <begin position="1054"/>
        <end position="1075"/>
    </location>
</feature>